<gene>
    <name evidence="2" type="ORF">VNI00_016181</name>
</gene>
<evidence type="ECO:0000313" key="2">
    <source>
        <dbReference type="EMBL" id="KAK7024576.1"/>
    </source>
</evidence>
<feature type="region of interest" description="Disordered" evidence="1">
    <location>
        <begin position="25"/>
        <end position="60"/>
    </location>
</feature>
<evidence type="ECO:0000256" key="1">
    <source>
        <dbReference type="SAM" id="MobiDB-lite"/>
    </source>
</evidence>
<feature type="region of interest" description="Disordered" evidence="1">
    <location>
        <begin position="1"/>
        <end position="20"/>
    </location>
</feature>
<dbReference type="EMBL" id="JAYKXP010000120">
    <property type="protein sequence ID" value="KAK7024576.1"/>
    <property type="molecule type" value="Genomic_DNA"/>
</dbReference>
<dbReference type="AlphaFoldDB" id="A0AAW0BEL7"/>
<protein>
    <submittedName>
        <fullName evidence="2">Uncharacterized protein</fullName>
    </submittedName>
</protein>
<proteinExistence type="predicted"/>
<keyword evidence="3" id="KW-1185">Reference proteome</keyword>
<accession>A0AAW0BEL7</accession>
<feature type="compositionally biased region" description="Low complexity" evidence="1">
    <location>
        <begin position="151"/>
        <end position="160"/>
    </location>
</feature>
<comment type="caution">
    <text evidence="2">The sequence shown here is derived from an EMBL/GenBank/DDBJ whole genome shotgun (WGS) entry which is preliminary data.</text>
</comment>
<feature type="compositionally biased region" description="Low complexity" evidence="1">
    <location>
        <begin position="44"/>
        <end position="60"/>
    </location>
</feature>
<reference evidence="2 3" key="1">
    <citation type="submission" date="2024-01" db="EMBL/GenBank/DDBJ databases">
        <title>A draft genome for a cacao thread blight-causing isolate of Paramarasmius palmivorus.</title>
        <authorList>
            <person name="Baruah I.K."/>
            <person name="Bukari Y."/>
            <person name="Amoako-Attah I."/>
            <person name="Meinhardt L.W."/>
            <person name="Bailey B.A."/>
            <person name="Cohen S.P."/>
        </authorList>
    </citation>
    <scope>NUCLEOTIDE SEQUENCE [LARGE SCALE GENOMIC DNA]</scope>
    <source>
        <strain evidence="2 3">GH-12</strain>
    </source>
</reference>
<feature type="region of interest" description="Disordered" evidence="1">
    <location>
        <begin position="151"/>
        <end position="174"/>
    </location>
</feature>
<feature type="compositionally biased region" description="Pro residues" evidence="1">
    <location>
        <begin position="161"/>
        <end position="171"/>
    </location>
</feature>
<sequence>MVEHKPVAEGKEKAKTLFDLTNKDVDRTLIRRKPKQEPSPSVPTPASASAPASSSSSSAPTLSLLHSLSLELITHFQSHAVALPSLIIVNILSKDSPTDTDNTTEDQNDSIILNMAEIVQKLSVSTAMPNQPADTVTPVINTLATTITTPAIPSTSAQPTPVNPPAAPNAKPPRKRCVNMKLAKDDGTKGQQNMHCIAWIQKNPGGFKQDFLKNYWKTLSAEDKKVHTCPNP</sequence>
<organism evidence="2 3">
    <name type="scientific">Paramarasmius palmivorus</name>
    <dbReference type="NCBI Taxonomy" id="297713"/>
    <lineage>
        <taxon>Eukaryota</taxon>
        <taxon>Fungi</taxon>
        <taxon>Dikarya</taxon>
        <taxon>Basidiomycota</taxon>
        <taxon>Agaricomycotina</taxon>
        <taxon>Agaricomycetes</taxon>
        <taxon>Agaricomycetidae</taxon>
        <taxon>Agaricales</taxon>
        <taxon>Marasmiineae</taxon>
        <taxon>Marasmiaceae</taxon>
        <taxon>Paramarasmius</taxon>
    </lineage>
</organism>
<evidence type="ECO:0000313" key="3">
    <source>
        <dbReference type="Proteomes" id="UP001383192"/>
    </source>
</evidence>
<name>A0AAW0BEL7_9AGAR</name>
<dbReference type="Proteomes" id="UP001383192">
    <property type="component" value="Unassembled WGS sequence"/>
</dbReference>